<keyword evidence="4" id="KW-1185">Reference proteome</keyword>
<dbReference type="GeneTree" id="ENSGT00530000063686"/>
<dbReference type="Gene3D" id="3.30.70.330">
    <property type="match status" value="1"/>
</dbReference>
<feature type="coiled-coil region" evidence="1">
    <location>
        <begin position="125"/>
        <end position="180"/>
    </location>
</feature>
<dbReference type="PANTHER" id="PTHR15225">
    <property type="entry name" value="INTERFERON-INDUCED PROTEIN 35/NMI N-MYC/STAT INTERACTING PROTEIN"/>
    <property type="match status" value="1"/>
</dbReference>
<evidence type="ECO:0000313" key="4">
    <source>
        <dbReference type="Proteomes" id="UP000694389"/>
    </source>
</evidence>
<evidence type="ECO:0000313" key="3">
    <source>
        <dbReference type="Ensembl" id="ENSDLAP00005033398.2"/>
    </source>
</evidence>
<proteinExistence type="predicted"/>
<evidence type="ECO:0000259" key="2">
    <source>
        <dbReference type="Pfam" id="PF07292"/>
    </source>
</evidence>
<keyword evidence="1" id="KW-0175">Coiled coil</keyword>
<dbReference type="Ensembl" id="ENSDLAT00005035641.2">
    <property type="protein sequence ID" value="ENSDLAP00005033398.2"/>
    <property type="gene ID" value="ENSDLAG00005014936.2"/>
</dbReference>
<dbReference type="InterPro" id="IPR012677">
    <property type="entry name" value="Nucleotide-bd_a/b_plait_sf"/>
</dbReference>
<organism evidence="3 4">
    <name type="scientific">Dicentrarchus labrax</name>
    <name type="common">European seabass</name>
    <name type="synonym">Morone labrax</name>
    <dbReference type="NCBI Taxonomy" id="13489"/>
    <lineage>
        <taxon>Eukaryota</taxon>
        <taxon>Metazoa</taxon>
        <taxon>Chordata</taxon>
        <taxon>Craniata</taxon>
        <taxon>Vertebrata</taxon>
        <taxon>Euteleostomi</taxon>
        <taxon>Actinopterygii</taxon>
        <taxon>Neopterygii</taxon>
        <taxon>Teleostei</taxon>
        <taxon>Neoteleostei</taxon>
        <taxon>Acanthomorphata</taxon>
        <taxon>Eupercaria</taxon>
        <taxon>Moronidae</taxon>
        <taxon>Dicentrarchus</taxon>
    </lineage>
</organism>
<dbReference type="GO" id="GO:0005737">
    <property type="term" value="C:cytoplasm"/>
    <property type="evidence" value="ECO:0007669"/>
    <property type="project" value="TreeGrafter"/>
</dbReference>
<evidence type="ECO:0000256" key="1">
    <source>
        <dbReference type="SAM" id="Coils"/>
    </source>
</evidence>
<dbReference type="PANTHER" id="PTHR15225:SF4">
    <property type="entry name" value="N-MYC-INTERACTOR"/>
    <property type="match status" value="1"/>
</dbReference>
<name>A0A8C4GW50_DICLA</name>
<feature type="domain" description="NID" evidence="2">
    <location>
        <begin position="235"/>
        <end position="323"/>
    </location>
</feature>
<dbReference type="InterPro" id="IPR009909">
    <property type="entry name" value="Nmi/IFP35_dom"/>
</dbReference>
<protein>
    <recommendedName>
        <fullName evidence="2">NID domain-containing protein</fullName>
    </recommendedName>
</protein>
<dbReference type="Pfam" id="PF07292">
    <property type="entry name" value="NID"/>
    <property type="match status" value="2"/>
</dbReference>
<dbReference type="Proteomes" id="UP000694389">
    <property type="component" value="Unassembled WGS sequence"/>
</dbReference>
<feature type="domain" description="NID" evidence="2">
    <location>
        <begin position="335"/>
        <end position="418"/>
    </location>
</feature>
<gene>
    <name evidence="3" type="primary">nmi</name>
</gene>
<accession>A0A8C4GW50</accession>
<sequence length="438" mass="50303">MLKKSTRWHRVCEQYAFSVFLQTGSDTAKIHSSFDTYRWDFQRKKHQQRNTEEVMADIYGNQQINRKMDSGLNKEGSRLEEAMKELEIWKAKVEKADDVKARLILEKLEQDEAKSQAQQEMFACVTKQEESQKEYTKSMNALQEKILKLGKRKQDLLDQLRRYQDELEAKRAESTKLKQKFKFVPPPVQIYVQIPDTEVKFIAENKGETGDDCQPIRGVFAIHQRPTVLLQGGQALITFEEEKVASQILKIAKCSVPCDNISVDVKPKRIKLDPAVKFEVHLDVSRKALKVSSIPSSMPEERMKDQLVISFCRPSRGGGEVESVEYDQNTGTGQITFLHPGVAESLALIGRYRVDVDSEVNVGPIYKYQLCKFQTYCGSPKRTILLDDIEDVEDEEDLQDHLEIHFQKPSNYGGEIESIKYISSEKALQAFLCEDTME</sequence>
<reference evidence="3" key="2">
    <citation type="submission" date="2025-09" db="UniProtKB">
        <authorList>
            <consortium name="Ensembl"/>
        </authorList>
    </citation>
    <scope>IDENTIFICATION</scope>
</reference>
<dbReference type="AlphaFoldDB" id="A0A8C4GW50"/>
<reference evidence="3" key="1">
    <citation type="submission" date="2025-08" db="UniProtKB">
        <authorList>
            <consortium name="Ensembl"/>
        </authorList>
    </citation>
    <scope>IDENTIFICATION</scope>
</reference>
<feature type="coiled-coil region" evidence="1">
    <location>
        <begin position="72"/>
        <end position="99"/>
    </location>
</feature>